<dbReference type="OrthoDB" id="9780518at2"/>
<dbReference type="InterPro" id="IPR036661">
    <property type="entry name" value="Luciferase-like_sf"/>
</dbReference>
<dbReference type="InterPro" id="IPR019949">
    <property type="entry name" value="CmoO-like"/>
</dbReference>
<dbReference type="Pfam" id="PF00296">
    <property type="entry name" value="Bac_luciferase"/>
    <property type="match status" value="1"/>
</dbReference>
<dbReference type="GO" id="GO:0016705">
    <property type="term" value="F:oxidoreductase activity, acting on paired donors, with incorporation or reduction of molecular oxygen"/>
    <property type="evidence" value="ECO:0007669"/>
    <property type="project" value="InterPro"/>
</dbReference>
<dbReference type="SUPFAM" id="SSF51679">
    <property type="entry name" value="Bacterial luciferase-like"/>
    <property type="match status" value="1"/>
</dbReference>
<dbReference type="GO" id="GO:0005829">
    <property type="term" value="C:cytosol"/>
    <property type="evidence" value="ECO:0007669"/>
    <property type="project" value="TreeGrafter"/>
</dbReference>
<feature type="domain" description="Luciferase-like" evidence="2">
    <location>
        <begin position="15"/>
        <end position="291"/>
    </location>
</feature>
<organism evidence="3 4">
    <name type="scientific">Paracoccus litorisediminis</name>
    <dbReference type="NCBI Taxonomy" id="2006130"/>
    <lineage>
        <taxon>Bacteria</taxon>
        <taxon>Pseudomonadati</taxon>
        <taxon>Pseudomonadota</taxon>
        <taxon>Alphaproteobacteria</taxon>
        <taxon>Rhodobacterales</taxon>
        <taxon>Paracoccaceae</taxon>
        <taxon>Paracoccus</taxon>
    </lineage>
</organism>
<dbReference type="InterPro" id="IPR011251">
    <property type="entry name" value="Luciferase-like_dom"/>
</dbReference>
<protein>
    <submittedName>
        <fullName evidence="3">MsnO8 family LLM class oxidoreductase</fullName>
        <ecNumber evidence="3">1.-.-.-</ecNumber>
    </submittedName>
</protein>
<dbReference type="EMBL" id="WMIG01000003">
    <property type="protein sequence ID" value="MTH59502.1"/>
    <property type="molecule type" value="Genomic_DNA"/>
</dbReference>
<dbReference type="EC" id="1.-.-.-" evidence="3"/>
<reference evidence="3 4" key="1">
    <citation type="submission" date="2019-11" db="EMBL/GenBank/DDBJ databases">
        <authorList>
            <person name="Dong K."/>
        </authorList>
    </citation>
    <scope>NUCLEOTIDE SEQUENCE [LARGE SCALE GENOMIC DNA]</scope>
    <source>
        <strain evidence="3 4">NBRC 112902</strain>
    </source>
</reference>
<keyword evidence="3" id="KW-0560">Oxidoreductase</keyword>
<comment type="similarity">
    <text evidence="1">To bacterial alkanal monooxygenase alpha and beta chains.</text>
</comment>
<gene>
    <name evidence="3" type="ORF">GL300_09770</name>
</gene>
<evidence type="ECO:0000313" key="3">
    <source>
        <dbReference type="EMBL" id="MTH59502.1"/>
    </source>
</evidence>
<dbReference type="NCBIfam" id="TIGR03558">
    <property type="entry name" value="oxido_grp_1"/>
    <property type="match status" value="1"/>
</dbReference>
<keyword evidence="4" id="KW-1185">Reference proteome</keyword>
<dbReference type="PANTHER" id="PTHR30137">
    <property type="entry name" value="LUCIFERASE-LIKE MONOOXYGENASE"/>
    <property type="match status" value="1"/>
</dbReference>
<accession>A0A844HPE1</accession>
<sequence>MTYRLSLLDKSPIAPGSTGAEALHLTLDYARLADRLGYHRFWLAEHHALPSLASAAPEILIAQIAALTRRIRVGSGGVLLQHYSAFKVAELFSVLAALAPGRIDLGIGKSPGGLPLATRALQRELNPDSARQLDRKLSELAEWLAGGRDDVVIQPRPAIAPEAFLLGGSPASAERAAKLGWNFVHAGHQDGDRGNTLETLARFESIAGFRPAIAVQAFAAPSRAEAEDRVAGLKVVRLHLPDGHAVNLGSEEAALDYARQYGATEWGIEEKQPTVIAGTAEDVLSQLQALHLDLGVGEFIIDQPVAERDARLRSIELIAQHAARAAA</sequence>
<proteinExistence type="predicted"/>
<dbReference type="PANTHER" id="PTHR30137:SF20">
    <property type="entry name" value="N-ACETYL-S-ALKYLCYSTEINE MONOOXYGENASE"/>
    <property type="match status" value="1"/>
</dbReference>
<dbReference type="AlphaFoldDB" id="A0A844HPE1"/>
<evidence type="ECO:0000259" key="2">
    <source>
        <dbReference type="Pfam" id="PF00296"/>
    </source>
</evidence>
<evidence type="ECO:0000256" key="1">
    <source>
        <dbReference type="ARBA" id="ARBA00007789"/>
    </source>
</evidence>
<evidence type="ECO:0000313" key="4">
    <source>
        <dbReference type="Proteomes" id="UP000449846"/>
    </source>
</evidence>
<dbReference type="Gene3D" id="3.20.20.30">
    <property type="entry name" value="Luciferase-like domain"/>
    <property type="match status" value="1"/>
</dbReference>
<name>A0A844HPE1_9RHOB</name>
<comment type="caution">
    <text evidence="3">The sequence shown here is derived from an EMBL/GenBank/DDBJ whole genome shotgun (WGS) entry which is preliminary data.</text>
</comment>
<dbReference type="RefSeq" id="WP_155039437.1">
    <property type="nucleotide sequence ID" value="NZ_JBHGCD010000003.1"/>
</dbReference>
<dbReference type="Proteomes" id="UP000449846">
    <property type="component" value="Unassembled WGS sequence"/>
</dbReference>
<dbReference type="InterPro" id="IPR050766">
    <property type="entry name" value="Bact_Lucif_Oxidored"/>
</dbReference>